<dbReference type="EMBL" id="BDGX01000016">
    <property type="protein sequence ID" value="GAV49526.1"/>
    <property type="molecule type" value="Genomic_DNA"/>
</dbReference>
<gene>
    <name evidence="2" type="ORF">ZYGR_0P01700</name>
</gene>
<comment type="caution">
    <text evidence="2">The sequence shown here is derived from an EMBL/GenBank/DDBJ whole genome shotgun (WGS) entry which is preliminary data.</text>
</comment>
<organism evidence="2 3">
    <name type="scientific">Zygosaccharomyces rouxii</name>
    <dbReference type="NCBI Taxonomy" id="4956"/>
    <lineage>
        <taxon>Eukaryota</taxon>
        <taxon>Fungi</taxon>
        <taxon>Dikarya</taxon>
        <taxon>Ascomycota</taxon>
        <taxon>Saccharomycotina</taxon>
        <taxon>Saccharomycetes</taxon>
        <taxon>Saccharomycetales</taxon>
        <taxon>Saccharomycetaceae</taxon>
        <taxon>Zygosaccharomyces</taxon>
    </lineage>
</organism>
<reference evidence="2 3" key="1">
    <citation type="submission" date="2016-08" db="EMBL/GenBank/DDBJ databases">
        <title>Draft genome sequence of allopolyploid Zygosaccharomyces rouxii.</title>
        <authorList>
            <person name="Watanabe J."/>
            <person name="Uehara K."/>
            <person name="Mogi Y."/>
            <person name="Tsukioka Y."/>
        </authorList>
    </citation>
    <scope>NUCLEOTIDE SEQUENCE [LARGE SCALE GENOMIC DNA]</scope>
    <source>
        <strain evidence="2 3">NBRC 110957</strain>
    </source>
</reference>
<evidence type="ECO:0000313" key="2">
    <source>
        <dbReference type="EMBL" id="GAV49526.1"/>
    </source>
</evidence>
<protein>
    <submittedName>
        <fullName evidence="2">Uncharacterized protein</fullName>
    </submittedName>
</protein>
<proteinExistence type="predicted"/>
<evidence type="ECO:0000256" key="1">
    <source>
        <dbReference type="SAM" id="Coils"/>
    </source>
</evidence>
<feature type="coiled-coil region" evidence="1">
    <location>
        <begin position="35"/>
        <end position="72"/>
    </location>
</feature>
<name>A0A1Q3A1G8_ZYGRO</name>
<dbReference type="Proteomes" id="UP000187013">
    <property type="component" value="Unassembled WGS sequence"/>
</dbReference>
<sequence>MCEIWYFKLKTTNNWIKRQYCKGSRIGDSNRGIYDKEMEHKYNELEKKDEELQKTRAKIILLQNEVESFLKESCLMKDTSIVVEEDLYFHMVNVILERKLQAEGKNGHRQTESADTWKGLEKMQENIEQLKMKNNESLSKDSQ</sequence>
<dbReference type="AlphaFoldDB" id="A0A1Q3A1G8"/>
<keyword evidence="1" id="KW-0175">Coiled coil</keyword>
<evidence type="ECO:0000313" key="3">
    <source>
        <dbReference type="Proteomes" id="UP000187013"/>
    </source>
</evidence>
<accession>A0A1Q3A1G8</accession>